<dbReference type="EMBL" id="CP056072">
    <property type="protein sequence ID" value="UKK02942.2"/>
    <property type="molecule type" value="Genomic_DNA"/>
</dbReference>
<dbReference type="CDD" id="cd22534">
    <property type="entry name" value="KH-II_Era"/>
    <property type="match status" value="1"/>
</dbReference>
<dbReference type="InterPro" id="IPR006073">
    <property type="entry name" value="GTP-bd"/>
</dbReference>
<evidence type="ECO:0000256" key="1">
    <source>
        <dbReference type="ARBA" id="ARBA00022741"/>
    </source>
</evidence>
<dbReference type="GO" id="GO:0019843">
    <property type="term" value="F:rRNA binding"/>
    <property type="evidence" value="ECO:0007669"/>
    <property type="project" value="TreeGrafter"/>
</dbReference>
<dbReference type="Pfam" id="PF01926">
    <property type="entry name" value="MMR_HSR1"/>
    <property type="match status" value="1"/>
</dbReference>
<dbReference type="GO" id="GO:0000028">
    <property type="term" value="P:ribosomal small subunit assembly"/>
    <property type="evidence" value="ECO:0007669"/>
    <property type="project" value="TreeGrafter"/>
</dbReference>
<dbReference type="PANTHER" id="PTHR42698">
    <property type="entry name" value="GTPASE ERA"/>
    <property type="match status" value="1"/>
</dbReference>
<dbReference type="CDD" id="cd04163">
    <property type="entry name" value="Era"/>
    <property type="match status" value="1"/>
</dbReference>
<dbReference type="Gene3D" id="3.40.50.300">
    <property type="entry name" value="P-loop containing nucleotide triphosphate hydrolases"/>
    <property type="match status" value="2"/>
</dbReference>
<dbReference type="InterPro" id="IPR009019">
    <property type="entry name" value="KH_sf_prok-type"/>
</dbReference>
<dbReference type="PANTHER" id="PTHR42698:SF1">
    <property type="entry name" value="GTPASE ERA, MITOCHONDRIAL"/>
    <property type="match status" value="1"/>
</dbReference>
<dbReference type="InterPro" id="IPR015946">
    <property type="entry name" value="KH_dom-like_a/b"/>
</dbReference>
<dbReference type="InterPro" id="IPR027417">
    <property type="entry name" value="P-loop_NTPase"/>
</dbReference>
<gene>
    <name evidence="4" type="ORF">MACK_003043</name>
</gene>
<accession>A0A976QW55</accession>
<name>A0A976QW55_THEOR</name>
<dbReference type="GO" id="GO:0005525">
    <property type="term" value="F:GTP binding"/>
    <property type="evidence" value="ECO:0007669"/>
    <property type="project" value="UniProtKB-KW"/>
</dbReference>
<dbReference type="AlphaFoldDB" id="A0A976QW55"/>
<sequence length="432" mass="49261">MEYYRSVRPVPHPEETFLSVSRPKEVSVPQTSHKVKRSTRPYVGPRIETRQPVPVEASTVSWIAPKQPNDPKFLKVALLGLPNSGKSSFLNTLLNSTISAVSPKVNTTRLANGVLTVDNTQVVVIDSPGTQMTCMIVLGIIASHKRRKFCKGLVKIAWRGLDEADVCLFIVDVVRRPKSDLYNTLRVLSGKTPMETYSESFNREGSEDFDTQEDEYIDSESHQCEGNLGSSEMEEYSHEKYSTQQDYSIDNMASEDVEEEQNVKRKVPVALILNKIDLASHKKWVKSRVRELKVHGNFCDIFYISAKHGIGFLPIINFLKRVARPGPWIYPPDMVTTLSKVKIVEQLVRTYIFCWFNKDVPYKVEQNIIGWTYAENGSLNIEMELYVRAVKVAKMICGVQGRLLKQLQKNVSSKLSRMWKELVFVFIHIKVK</sequence>
<evidence type="ECO:0000313" key="4">
    <source>
        <dbReference type="EMBL" id="UKK02942.2"/>
    </source>
</evidence>
<evidence type="ECO:0000256" key="2">
    <source>
        <dbReference type="ARBA" id="ARBA00023134"/>
    </source>
</evidence>
<dbReference type="GO" id="GO:0043024">
    <property type="term" value="F:ribosomal small subunit binding"/>
    <property type="evidence" value="ECO:0007669"/>
    <property type="project" value="TreeGrafter"/>
</dbReference>
<keyword evidence="1" id="KW-0547">Nucleotide-binding</keyword>
<protein>
    <submittedName>
        <fullName evidence="4">GTPase</fullName>
    </submittedName>
</protein>
<dbReference type="SUPFAM" id="SSF52540">
    <property type="entry name" value="P-loop containing nucleoside triphosphate hydrolases"/>
    <property type="match status" value="1"/>
</dbReference>
<evidence type="ECO:0000313" key="5">
    <source>
        <dbReference type="Proteomes" id="UP000244811"/>
    </source>
</evidence>
<dbReference type="SUPFAM" id="SSF54814">
    <property type="entry name" value="Prokaryotic type KH domain (KH-domain type II)"/>
    <property type="match status" value="1"/>
</dbReference>
<reference evidence="4" key="1">
    <citation type="submission" date="2022-07" db="EMBL/GenBank/DDBJ databases">
        <title>Evaluation of T. orientalis genome assembly methods using nanopore sequencing and analysis of variation between genomes.</title>
        <authorList>
            <person name="Yam J."/>
            <person name="Micallef M.L."/>
            <person name="Liu M."/>
            <person name="Djordjevic S.P."/>
            <person name="Bogema D.R."/>
            <person name="Jenkins C."/>
        </authorList>
    </citation>
    <scope>NUCLEOTIDE SEQUENCE</scope>
    <source>
        <strain evidence="4">Goon Nure</strain>
    </source>
</reference>
<dbReference type="InterPro" id="IPR030388">
    <property type="entry name" value="G_ERA_dom"/>
</dbReference>
<organism evidence="4 5">
    <name type="scientific">Theileria orientalis</name>
    <dbReference type="NCBI Taxonomy" id="68886"/>
    <lineage>
        <taxon>Eukaryota</taxon>
        <taxon>Sar</taxon>
        <taxon>Alveolata</taxon>
        <taxon>Apicomplexa</taxon>
        <taxon>Aconoidasida</taxon>
        <taxon>Piroplasmida</taxon>
        <taxon>Theileriidae</taxon>
        <taxon>Theileria</taxon>
    </lineage>
</organism>
<evidence type="ECO:0000259" key="3">
    <source>
        <dbReference type="Pfam" id="PF01926"/>
    </source>
</evidence>
<proteinExistence type="predicted"/>
<feature type="domain" description="G" evidence="3">
    <location>
        <begin position="75"/>
        <end position="180"/>
    </location>
</feature>
<dbReference type="Gene3D" id="3.30.300.20">
    <property type="match status" value="1"/>
</dbReference>
<keyword evidence="2" id="KW-0342">GTP-binding</keyword>
<dbReference type="InterPro" id="IPR005662">
    <property type="entry name" value="GTPase_Era-like"/>
</dbReference>
<dbReference type="Proteomes" id="UP000244811">
    <property type="component" value="Chromosome 4"/>
</dbReference>